<protein>
    <submittedName>
        <fullName evidence="3">Alkaline phosphatase D</fullName>
    </submittedName>
</protein>
<evidence type="ECO:0000313" key="4">
    <source>
        <dbReference type="Proteomes" id="UP000199518"/>
    </source>
</evidence>
<dbReference type="STRING" id="1576369.SAMN05421753_10366"/>
<dbReference type="InterPro" id="IPR029052">
    <property type="entry name" value="Metallo-depent_PP-like"/>
</dbReference>
<reference evidence="4" key="1">
    <citation type="submission" date="2016-10" db="EMBL/GenBank/DDBJ databases">
        <authorList>
            <person name="Varghese N."/>
            <person name="Submissions S."/>
        </authorList>
    </citation>
    <scope>NUCLEOTIDE SEQUENCE [LARGE SCALE GENOMIC DNA]</scope>
    <source>
        <strain evidence="4">DSM 26348</strain>
    </source>
</reference>
<dbReference type="InterPro" id="IPR052900">
    <property type="entry name" value="Phospholipid_Metab_Enz"/>
</dbReference>
<sequence length="552" mass="61780">MREFGTRAGYDSGPASQKVQTMQFSPTKLSVTQYLTTPSAWDRRTFLKAAGIAASWPFLQQRPTYAADRQITLSDHPFQLGVASGDPSPDGVVLWTRLAPQPLEGGGMPPEDVPVQWVVASDSNLKNVVQRGTAVASKDWAHCVHVEVAGLEPDRVYWYQFIAAGEASPIGRTRTAPSPGKTLDRFRFAFASCQHYESGLFTAYDHMSRDDLNLVVHLGDYIYEGKGTPAKVRQHVGLETVTLDDYRNRHAQYKTDLHLQAAHAAFPWLVTWDDHEFDNNCAGDISEEKDVDPIKFLERRANAYKAYYEHMPLRRSALPAGPWMTLYRTVSFGPLVQFAVLDTRQYRTDQPCGDHNVAPCETVFDPNATVLGQQQDDWLRGQLSKSRAQWNVLAQQIMMGRVDRQPGEAVAWSMDQWAGYDAARKRLLQFLADQKVANPVVLTGDIHTNWVNDLKVDFDNLDSPTVATEFVGTSITSGGDGAETRKDTAGVLTDNPFVKFYNAERGYVRCEVDSKHWRSEYQVTPTVTKPDSPLVTRATFEIESGRPGAERV</sequence>
<organism evidence="3 4">
    <name type="scientific">Planctomicrobium piriforme</name>
    <dbReference type="NCBI Taxonomy" id="1576369"/>
    <lineage>
        <taxon>Bacteria</taxon>
        <taxon>Pseudomonadati</taxon>
        <taxon>Planctomycetota</taxon>
        <taxon>Planctomycetia</taxon>
        <taxon>Planctomycetales</taxon>
        <taxon>Planctomycetaceae</taxon>
        <taxon>Planctomicrobium</taxon>
    </lineage>
</organism>
<dbReference type="AlphaFoldDB" id="A0A1I3D2X7"/>
<dbReference type="InterPro" id="IPR038607">
    <property type="entry name" value="PhoD-like_sf"/>
</dbReference>
<dbReference type="Gene3D" id="3.60.21.70">
    <property type="entry name" value="PhoD-like phosphatase"/>
    <property type="match status" value="1"/>
</dbReference>
<keyword evidence="4" id="KW-1185">Reference proteome</keyword>
<dbReference type="Proteomes" id="UP000199518">
    <property type="component" value="Unassembled WGS sequence"/>
</dbReference>
<dbReference type="Gene3D" id="2.60.40.380">
    <property type="entry name" value="Purple acid phosphatase-like, N-terminal"/>
    <property type="match status" value="1"/>
</dbReference>
<dbReference type="EMBL" id="FOQD01000003">
    <property type="protein sequence ID" value="SFH80958.1"/>
    <property type="molecule type" value="Genomic_DNA"/>
</dbReference>
<dbReference type="PANTHER" id="PTHR43606:SF2">
    <property type="entry name" value="ALKALINE PHOSPHATASE FAMILY PROTEIN (AFU_ORTHOLOGUE AFUA_5G03860)"/>
    <property type="match status" value="1"/>
</dbReference>
<dbReference type="SUPFAM" id="SSF56300">
    <property type="entry name" value="Metallo-dependent phosphatases"/>
    <property type="match status" value="1"/>
</dbReference>
<dbReference type="Pfam" id="PF16655">
    <property type="entry name" value="PhoD_N"/>
    <property type="match status" value="1"/>
</dbReference>
<name>A0A1I3D2X7_9PLAN</name>
<proteinExistence type="predicted"/>
<evidence type="ECO:0000259" key="1">
    <source>
        <dbReference type="Pfam" id="PF09423"/>
    </source>
</evidence>
<dbReference type="InterPro" id="IPR032093">
    <property type="entry name" value="PhoD_N"/>
</dbReference>
<accession>A0A1I3D2X7</accession>
<dbReference type="PANTHER" id="PTHR43606">
    <property type="entry name" value="PHOSPHATASE, PUTATIVE (AFU_ORTHOLOGUE AFUA_6G08710)-RELATED"/>
    <property type="match status" value="1"/>
</dbReference>
<dbReference type="CDD" id="cd07389">
    <property type="entry name" value="MPP_PhoD"/>
    <property type="match status" value="1"/>
</dbReference>
<feature type="domain" description="PhoD-like phosphatase metallophosphatase" evidence="1">
    <location>
        <begin position="188"/>
        <end position="521"/>
    </location>
</feature>
<feature type="domain" description="Phospholipase D N-terminal" evidence="2">
    <location>
        <begin position="80"/>
        <end position="175"/>
    </location>
</feature>
<evidence type="ECO:0000313" key="3">
    <source>
        <dbReference type="EMBL" id="SFH80958.1"/>
    </source>
</evidence>
<gene>
    <name evidence="3" type="ORF">SAMN05421753_10366</name>
</gene>
<evidence type="ECO:0000259" key="2">
    <source>
        <dbReference type="Pfam" id="PF16655"/>
    </source>
</evidence>
<dbReference type="InterPro" id="IPR018946">
    <property type="entry name" value="PhoD-like_MPP"/>
</dbReference>
<dbReference type="Pfam" id="PF09423">
    <property type="entry name" value="PhoD"/>
    <property type="match status" value="1"/>
</dbReference>